<dbReference type="SMART" id="SM00859">
    <property type="entry name" value="Semialdhyde_dh"/>
    <property type="match status" value="1"/>
</dbReference>
<evidence type="ECO:0000256" key="6">
    <source>
        <dbReference type="ARBA" id="ARBA00050557"/>
    </source>
</evidence>
<dbReference type="GO" id="GO:0003942">
    <property type="term" value="F:N-acetyl-gamma-glutamyl-phosphate reductase activity"/>
    <property type="evidence" value="ECO:0007669"/>
    <property type="project" value="UniProtKB-UniRule"/>
</dbReference>
<evidence type="ECO:0000256" key="1">
    <source>
        <dbReference type="ARBA" id="ARBA00004862"/>
    </source>
</evidence>
<dbReference type="EC" id="1.2.1.38" evidence="7"/>
<accession>A0A1M5I4F9</accession>
<evidence type="ECO:0000256" key="4">
    <source>
        <dbReference type="ARBA" id="ARBA00022857"/>
    </source>
</evidence>
<dbReference type="HAMAP" id="MF_00150">
    <property type="entry name" value="ArgC_type1"/>
    <property type="match status" value="1"/>
</dbReference>
<dbReference type="GO" id="GO:0051287">
    <property type="term" value="F:NAD binding"/>
    <property type="evidence" value="ECO:0007669"/>
    <property type="project" value="InterPro"/>
</dbReference>
<name>A0A1M5I4F9_9BACT</name>
<sequence>MPKHKIGIVGATGYTGSELVRLLIDHPDVSIEIITSESKAGQSFASINPHFKGRVDMKLEPLKNLEDHDLDLVFLALPHGVSMDFVREWNPDDFRVIDLSGDFRLGSAEEYTQWYKKEHVAPELINEAVFGLPELFRDRIRNAQLVANPGCYPTSAILALAPLIKDGIIEPGQIMIDSKSGVSGAGAKAKQQTHFPEVFGNFSAYGLLNHRHTPEIQYNLEQYSTKPTEVLFTPHLIPIDRGILTTTYSTPAREIDKNYLGEWYYSFYEKEYFIRVVDHPPNLKHVRGSNYCDIHVTYDERTNKVVTVSTIDNLVKGAAGQAVQNMNLMFGFIERTGLEISPLSP</sequence>
<dbReference type="CDD" id="cd17895">
    <property type="entry name" value="AGPR_1_N"/>
    <property type="match status" value="1"/>
</dbReference>
<dbReference type="STRING" id="1194090.SAMN05443144_12217"/>
<dbReference type="InterPro" id="IPR050085">
    <property type="entry name" value="AGPR"/>
</dbReference>
<dbReference type="InterPro" id="IPR058924">
    <property type="entry name" value="AGPR_dimerisation_dom"/>
</dbReference>
<dbReference type="RefSeq" id="WP_073067233.1">
    <property type="nucleotide sequence ID" value="NZ_FQUS01000022.1"/>
</dbReference>
<dbReference type="InterPro" id="IPR000534">
    <property type="entry name" value="Semialdehyde_DH_NAD-bd"/>
</dbReference>
<dbReference type="GO" id="GO:0005737">
    <property type="term" value="C:cytoplasm"/>
    <property type="evidence" value="ECO:0007669"/>
    <property type="project" value="UniProtKB-SubCell"/>
</dbReference>
<comment type="subcellular location">
    <subcellularLocation>
        <location evidence="7">Cytoplasm</location>
    </subcellularLocation>
</comment>
<dbReference type="Gene3D" id="3.30.360.10">
    <property type="entry name" value="Dihydrodipicolinate Reductase, domain 2"/>
    <property type="match status" value="1"/>
</dbReference>
<keyword evidence="4 7" id="KW-0521">NADP</keyword>
<evidence type="ECO:0000313" key="11">
    <source>
        <dbReference type="Proteomes" id="UP000184041"/>
    </source>
</evidence>
<dbReference type="Pfam" id="PF01118">
    <property type="entry name" value="Semialdhyde_dh"/>
    <property type="match status" value="1"/>
</dbReference>
<dbReference type="EMBL" id="FQUS01000022">
    <property type="protein sequence ID" value="SHG23047.1"/>
    <property type="molecule type" value="Genomic_DNA"/>
</dbReference>
<reference evidence="10 11" key="1">
    <citation type="submission" date="2016-11" db="EMBL/GenBank/DDBJ databases">
        <authorList>
            <person name="Jaros S."/>
            <person name="Januszkiewicz K."/>
            <person name="Wedrychowicz H."/>
        </authorList>
    </citation>
    <scope>NUCLEOTIDE SEQUENCE [LARGE SCALE GENOMIC DNA]</scope>
    <source>
        <strain evidence="10 11">DSM 21986</strain>
    </source>
</reference>
<proteinExistence type="inferred from homology"/>
<dbReference type="PROSITE" id="PS01224">
    <property type="entry name" value="ARGC"/>
    <property type="match status" value="1"/>
</dbReference>
<dbReference type="Proteomes" id="UP000184041">
    <property type="component" value="Unassembled WGS sequence"/>
</dbReference>
<evidence type="ECO:0000256" key="2">
    <source>
        <dbReference type="ARBA" id="ARBA00022571"/>
    </source>
</evidence>
<evidence type="ECO:0000256" key="5">
    <source>
        <dbReference type="ARBA" id="ARBA00023002"/>
    </source>
</evidence>
<keyword evidence="7" id="KW-0963">Cytoplasm</keyword>
<comment type="catalytic activity">
    <reaction evidence="6 7">
        <text>N-acetyl-L-glutamate 5-semialdehyde + phosphate + NADP(+) = N-acetyl-L-glutamyl 5-phosphate + NADPH + H(+)</text>
        <dbReference type="Rhea" id="RHEA:21588"/>
        <dbReference type="ChEBI" id="CHEBI:15378"/>
        <dbReference type="ChEBI" id="CHEBI:29123"/>
        <dbReference type="ChEBI" id="CHEBI:43474"/>
        <dbReference type="ChEBI" id="CHEBI:57783"/>
        <dbReference type="ChEBI" id="CHEBI:57936"/>
        <dbReference type="ChEBI" id="CHEBI:58349"/>
        <dbReference type="EC" id="1.2.1.38"/>
    </reaction>
</comment>
<dbReference type="UniPathway" id="UPA00068">
    <property type="reaction ID" value="UER00108"/>
</dbReference>
<dbReference type="InterPro" id="IPR023013">
    <property type="entry name" value="AGPR_AS"/>
</dbReference>
<keyword evidence="5 7" id="KW-0560">Oxidoreductase</keyword>
<evidence type="ECO:0000256" key="3">
    <source>
        <dbReference type="ARBA" id="ARBA00022605"/>
    </source>
</evidence>
<evidence type="ECO:0000256" key="8">
    <source>
        <dbReference type="PROSITE-ProRule" id="PRU10010"/>
    </source>
</evidence>
<comment type="pathway">
    <text evidence="1 7">Amino-acid biosynthesis; L-arginine biosynthesis; N(2)-acetyl-L-ornithine from L-glutamate: step 3/4.</text>
</comment>
<organism evidence="10 11">
    <name type="scientific">Fodinibius roseus</name>
    <dbReference type="NCBI Taxonomy" id="1194090"/>
    <lineage>
        <taxon>Bacteria</taxon>
        <taxon>Pseudomonadati</taxon>
        <taxon>Balneolota</taxon>
        <taxon>Balneolia</taxon>
        <taxon>Balneolales</taxon>
        <taxon>Balneolaceae</taxon>
        <taxon>Fodinibius</taxon>
    </lineage>
</organism>
<evidence type="ECO:0000256" key="7">
    <source>
        <dbReference type="HAMAP-Rule" id="MF_00150"/>
    </source>
</evidence>
<dbReference type="InterPro" id="IPR000706">
    <property type="entry name" value="AGPR_type-1"/>
</dbReference>
<evidence type="ECO:0000259" key="9">
    <source>
        <dbReference type="SMART" id="SM00859"/>
    </source>
</evidence>
<dbReference type="PANTHER" id="PTHR32338">
    <property type="entry name" value="N-ACETYL-GAMMA-GLUTAMYL-PHOSPHATE REDUCTASE, CHLOROPLASTIC-RELATED-RELATED"/>
    <property type="match status" value="1"/>
</dbReference>
<feature type="domain" description="Semialdehyde dehydrogenase NAD-binding" evidence="9">
    <location>
        <begin position="5"/>
        <end position="143"/>
    </location>
</feature>
<dbReference type="OrthoDB" id="9801289at2"/>
<dbReference type="NCBIfam" id="TIGR01850">
    <property type="entry name" value="argC"/>
    <property type="match status" value="1"/>
</dbReference>
<comment type="similarity">
    <text evidence="7">Belongs to the NAGSA dehydrogenase family. Type 1 subfamily.</text>
</comment>
<feature type="active site" evidence="7 8">
    <location>
        <position position="151"/>
    </location>
</feature>
<dbReference type="AlphaFoldDB" id="A0A1M5I4F9"/>
<gene>
    <name evidence="7" type="primary">argC</name>
    <name evidence="10" type="ORF">SAMN05443144_12217</name>
</gene>
<keyword evidence="11" id="KW-1185">Reference proteome</keyword>
<dbReference type="GO" id="GO:0070401">
    <property type="term" value="F:NADP+ binding"/>
    <property type="evidence" value="ECO:0007669"/>
    <property type="project" value="InterPro"/>
</dbReference>
<dbReference type="FunFam" id="3.30.360.10:FF:000014">
    <property type="entry name" value="N-acetyl-gamma-glutamyl-phosphate reductase"/>
    <property type="match status" value="1"/>
</dbReference>
<protein>
    <recommendedName>
        <fullName evidence="7">N-acetyl-gamma-glutamyl-phosphate reductase</fullName>
        <shortName evidence="7">AGPR</shortName>
        <ecNumber evidence="7">1.2.1.38</ecNumber>
    </recommendedName>
    <alternativeName>
        <fullName evidence="7">N-acetyl-glutamate semialdehyde dehydrogenase</fullName>
        <shortName evidence="7">NAGSA dehydrogenase</shortName>
    </alternativeName>
</protein>
<comment type="function">
    <text evidence="7">Catalyzes the NADPH-dependent reduction of N-acetyl-5-glutamyl phosphate to yield N-acetyl-L-glutamate 5-semialdehyde.</text>
</comment>
<dbReference type="Pfam" id="PF22698">
    <property type="entry name" value="Semialdhyde_dhC_1"/>
    <property type="match status" value="1"/>
</dbReference>
<dbReference type="SUPFAM" id="SSF51735">
    <property type="entry name" value="NAD(P)-binding Rossmann-fold domains"/>
    <property type="match status" value="1"/>
</dbReference>
<dbReference type="Gene3D" id="3.40.50.720">
    <property type="entry name" value="NAD(P)-binding Rossmann-like Domain"/>
    <property type="match status" value="1"/>
</dbReference>
<dbReference type="SUPFAM" id="SSF55347">
    <property type="entry name" value="Glyceraldehyde-3-phosphate dehydrogenase-like, C-terminal domain"/>
    <property type="match status" value="1"/>
</dbReference>
<keyword evidence="2 7" id="KW-0055">Arginine biosynthesis</keyword>
<dbReference type="InterPro" id="IPR036291">
    <property type="entry name" value="NAD(P)-bd_dom_sf"/>
</dbReference>
<dbReference type="PANTHER" id="PTHR32338:SF10">
    <property type="entry name" value="N-ACETYL-GAMMA-GLUTAMYL-PHOSPHATE REDUCTASE, CHLOROPLASTIC-RELATED"/>
    <property type="match status" value="1"/>
</dbReference>
<dbReference type="GO" id="GO:0006526">
    <property type="term" value="P:L-arginine biosynthetic process"/>
    <property type="evidence" value="ECO:0007669"/>
    <property type="project" value="UniProtKB-UniRule"/>
</dbReference>
<keyword evidence="3 7" id="KW-0028">Amino-acid biosynthesis</keyword>
<evidence type="ECO:0000313" key="10">
    <source>
        <dbReference type="EMBL" id="SHG23047.1"/>
    </source>
</evidence>
<dbReference type="CDD" id="cd23934">
    <property type="entry name" value="AGPR_1_C"/>
    <property type="match status" value="1"/>
</dbReference>